<dbReference type="SUPFAM" id="SSF53335">
    <property type="entry name" value="S-adenosyl-L-methionine-dependent methyltransferases"/>
    <property type="match status" value="1"/>
</dbReference>
<evidence type="ECO:0000313" key="6">
    <source>
        <dbReference type="EMBL" id="QUS37950.1"/>
    </source>
</evidence>
<dbReference type="InterPro" id="IPR013216">
    <property type="entry name" value="Methyltransf_11"/>
</dbReference>
<accession>A0ABX8A6Q0</accession>
<evidence type="ECO:0000256" key="4">
    <source>
        <dbReference type="PROSITE-ProRule" id="PRU00339"/>
    </source>
</evidence>
<dbReference type="InterPro" id="IPR029063">
    <property type="entry name" value="SAM-dependent_MTases_sf"/>
</dbReference>
<dbReference type="InterPro" id="IPR051052">
    <property type="entry name" value="Diverse_substrate_MTase"/>
</dbReference>
<dbReference type="EMBL" id="CP036498">
    <property type="protein sequence ID" value="QUS37950.1"/>
    <property type="molecule type" value="Genomic_DNA"/>
</dbReference>
<dbReference type="Pfam" id="PF08241">
    <property type="entry name" value="Methyltransf_11"/>
    <property type="match status" value="1"/>
</dbReference>
<feature type="domain" description="Methyltransferase type 11" evidence="5">
    <location>
        <begin position="149"/>
        <end position="242"/>
    </location>
</feature>
<keyword evidence="3" id="KW-0808">Transferase</keyword>
<reference evidence="6 7" key="1">
    <citation type="submission" date="2019-02" db="EMBL/GenBank/DDBJ databases">
        <title>Emended description of the genus Rhodopseudomonas and description of Rhodopseudomonas albus sp. nov., a non-phototrophic, heavy-metal-tolerant bacterium isolated from garden soil.</title>
        <authorList>
            <person name="Bao Z."/>
            <person name="Cao W.W."/>
            <person name="Sato Y."/>
            <person name="Nishizawa T."/>
            <person name="Zhao J."/>
            <person name="Guo Y."/>
            <person name="Ohta H."/>
        </authorList>
    </citation>
    <scope>NUCLEOTIDE SEQUENCE [LARGE SCALE GENOMIC DNA]</scope>
    <source>
        <strain evidence="6 7">SK50-23</strain>
    </source>
</reference>
<feature type="repeat" description="TPR" evidence="4">
    <location>
        <begin position="47"/>
        <end position="80"/>
    </location>
</feature>
<dbReference type="Gene3D" id="3.40.50.150">
    <property type="entry name" value="Vaccinia Virus protein VP39"/>
    <property type="match status" value="1"/>
</dbReference>
<evidence type="ECO:0000313" key="7">
    <source>
        <dbReference type="Proteomes" id="UP000682843"/>
    </source>
</evidence>
<evidence type="ECO:0000256" key="2">
    <source>
        <dbReference type="ARBA" id="ARBA00022603"/>
    </source>
</evidence>
<dbReference type="SMART" id="SM00028">
    <property type="entry name" value="TPR"/>
    <property type="match status" value="2"/>
</dbReference>
<keyword evidence="7" id="KW-1185">Reference proteome</keyword>
<dbReference type="SUPFAM" id="SSF48452">
    <property type="entry name" value="TPR-like"/>
    <property type="match status" value="1"/>
</dbReference>
<dbReference type="PANTHER" id="PTHR44942">
    <property type="entry name" value="METHYLTRANSF_11 DOMAIN-CONTAINING PROTEIN"/>
    <property type="match status" value="1"/>
</dbReference>
<evidence type="ECO:0000256" key="1">
    <source>
        <dbReference type="ARBA" id="ARBA00008361"/>
    </source>
</evidence>
<dbReference type="Proteomes" id="UP000682843">
    <property type="component" value="Chromosome"/>
</dbReference>
<name>A0ABX8A6Q0_9BRAD</name>
<sequence length="304" mass="32766">MAHVFMSSGEMIADRRFDYGRDLELRGDLAGAADLFTQAIELAPEFASAWFALGDIRERQGDKAGAIEAFRRAKATDGADYLGADLRLLRLTGDQLAAMSPHYVTTLYDQYASKFEQSLVGELGYRGPALLFDAVCEATSQRMRFHRAVDLGCGTGLAAQAFQKCVEEFIGIDLSAEMIKRAQATGLYKALETSDAVDGLRQQSDASADLVLAADMMIYIHDLAPLFMEVSRVLKTGGLFAFTAETHNGDGVTLGAGLRFAQSEAHLRGLLGTAGLVVEHIDNASIRTEGEMPVPSLVMVASKA</sequence>
<evidence type="ECO:0000256" key="3">
    <source>
        <dbReference type="ARBA" id="ARBA00022679"/>
    </source>
</evidence>
<keyword evidence="4" id="KW-0802">TPR repeat</keyword>
<protein>
    <submittedName>
        <fullName evidence="6">Methyltransferase domain-containing protein</fullName>
    </submittedName>
</protein>
<dbReference type="Gene3D" id="1.25.40.10">
    <property type="entry name" value="Tetratricopeptide repeat domain"/>
    <property type="match status" value="1"/>
</dbReference>
<keyword evidence="2 6" id="KW-0489">Methyltransferase</keyword>
<organism evidence="6 7">
    <name type="scientific">Tardiphaga alba</name>
    <dbReference type="NCBI Taxonomy" id="340268"/>
    <lineage>
        <taxon>Bacteria</taxon>
        <taxon>Pseudomonadati</taxon>
        <taxon>Pseudomonadota</taxon>
        <taxon>Alphaproteobacteria</taxon>
        <taxon>Hyphomicrobiales</taxon>
        <taxon>Nitrobacteraceae</taxon>
        <taxon>Tardiphaga</taxon>
    </lineage>
</organism>
<dbReference type="InterPro" id="IPR011990">
    <property type="entry name" value="TPR-like_helical_dom_sf"/>
</dbReference>
<proteinExistence type="inferred from homology"/>
<dbReference type="Pfam" id="PF13432">
    <property type="entry name" value="TPR_16"/>
    <property type="match status" value="1"/>
</dbReference>
<dbReference type="GO" id="GO:0008168">
    <property type="term" value="F:methyltransferase activity"/>
    <property type="evidence" value="ECO:0007669"/>
    <property type="project" value="UniProtKB-KW"/>
</dbReference>
<dbReference type="CDD" id="cd02440">
    <property type="entry name" value="AdoMet_MTases"/>
    <property type="match status" value="1"/>
</dbReference>
<dbReference type="InterPro" id="IPR019734">
    <property type="entry name" value="TPR_rpt"/>
</dbReference>
<gene>
    <name evidence="6" type="ORF">RPMA_03070</name>
</gene>
<evidence type="ECO:0000259" key="5">
    <source>
        <dbReference type="Pfam" id="PF08241"/>
    </source>
</evidence>
<dbReference type="GO" id="GO:0032259">
    <property type="term" value="P:methylation"/>
    <property type="evidence" value="ECO:0007669"/>
    <property type="project" value="UniProtKB-KW"/>
</dbReference>
<dbReference type="PANTHER" id="PTHR44942:SF4">
    <property type="entry name" value="METHYLTRANSFERASE TYPE 11 DOMAIN-CONTAINING PROTEIN"/>
    <property type="match status" value="1"/>
</dbReference>
<comment type="similarity">
    <text evidence="1">Belongs to the methyltransferase superfamily.</text>
</comment>
<dbReference type="PROSITE" id="PS50005">
    <property type="entry name" value="TPR"/>
    <property type="match status" value="1"/>
</dbReference>